<feature type="compositionally biased region" description="Acidic residues" evidence="1">
    <location>
        <begin position="216"/>
        <end position="246"/>
    </location>
</feature>
<keyword evidence="3" id="KW-1185">Reference proteome</keyword>
<feature type="region of interest" description="Disordered" evidence="1">
    <location>
        <begin position="198"/>
        <end position="326"/>
    </location>
</feature>
<protein>
    <submittedName>
        <fullName evidence="2">Uncharacterized protein</fullName>
    </submittedName>
</protein>
<name>A0AAV4NLJ4_CAEEX</name>
<accession>A0AAV4NLJ4</accession>
<sequence length="792" mass="86690">MQDFASTIDSNGLLTIKPNEQLVNVGLRTAGGTTTEVNLQMKTLVHFEDIRNAVVDRGGITPTLIEVVPSETDSIYNNYLEPDDAEVQDQQTYPQTVPIEPSFASETVSNLNRVSSSNREATPEIPDNNRIVRTQAQRGPLRITTTVVQRPGSLRSGVFAQRPGVRVRVRPVTTRIPASEAKTESDVANPVSSVLLASFESSRGTSEEPLPTTTTESEEEEEDNDFSGEDDEDETETETPEDDETTTEVTNQGNVPAGRKRLKITIRRSPGVSASRSNTRIIRPSRTRPRFYVVTRTASPDGGPPRPPKRPVSVKVSRRPRPSAEPQYETYTKMTSVPVVFGLSTTYRNALVTSSSLVTKNDIEPSKTIVLTYFTTTTYTVPYTVDGVEKFTTLEETNSELLQKLLVNPDADLSFVSTTTVDYSDVVSPSYNPVSPVADTRPPAQTLRAQLVNNQLNVGPRVNLVTKVSNGVSLIVASEGDADSMLKLSQPTLTLKPTMVTDALLMMNKGITTLYEPRTFYTTFTFFTTFFSEGTPSIATSEQVITNVYSVPVTQTVAPNEPITVTETSENLVSTTFYTTHTFFATLFNGSETIVTPLEELQSSVISSTETYTITKTIIPTPSATLTTEVKTTEAPKSGTTTIVNNNNNIEEIETDIVTLTIDNNQGTPPASQPPLHLNPPPQDLYTTRTIQATNTHYITLFSGSESILSSITEVAPSVITELVKQLQEPTTTTFIAPSSTVFTESSTLFTQLKSSTPSSPPSVEPTFQDLVPSIRTQYTTLTYFTNLIYGF</sequence>
<comment type="caution">
    <text evidence="2">The sequence shown here is derived from an EMBL/GenBank/DDBJ whole genome shotgun (WGS) entry which is preliminary data.</text>
</comment>
<dbReference type="AlphaFoldDB" id="A0AAV4NLJ4"/>
<evidence type="ECO:0000313" key="2">
    <source>
        <dbReference type="EMBL" id="GIX85667.1"/>
    </source>
</evidence>
<gene>
    <name evidence="2" type="ORF">CEXT_175891</name>
</gene>
<reference evidence="2 3" key="1">
    <citation type="submission" date="2021-06" db="EMBL/GenBank/DDBJ databases">
        <title>Caerostris extrusa draft genome.</title>
        <authorList>
            <person name="Kono N."/>
            <person name="Arakawa K."/>
        </authorList>
    </citation>
    <scope>NUCLEOTIDE SEQUENCE [LARGE SCALE GENOMIC DNA]</scope>
</reference>
<organism evidence="2 3">
    <name type="scientific">Caerostris extrusa</name>
    <name type="common">Bark spider</name>
    <name type="synonym">Caerostris bankana</name>
    <dbReference type="NCBI Taxonomy" id="172846"/>
    <lineage>
        <taxon>Eukaryota</taxon>
        <taxon>Metazoa</taxon>
        <taxon>Ecdysozoa</taxon>
        <taxon>Arthropoda</taxon>
        <taxon>Chelicerata</taxon>
        <taxon>Arachnida</taxon>
        <taxon>Araneae</taxon>
        <taxon>Araneomorphae</taxon>
        <taxon>Entelegynae</taxon>
        <taxon>Araneoidea</taxon>
        <taxon>Araneidae</taxon>
        <taxon>Caerostris</taxon>
    </lineage>
</organism>
<dbReference type="EMBL" id="BPLR01021086">
    <property type="protein sequence ID" value="GIX85667.1"/>
    <property type="molecule type" value="Genomic_DNA"/>
</dbReference>
<dbReference type="Proteomes" id="UP001054945">
    <property type="component" value="Unassembled WGS sequence"/>
</dbReference>
<evidence type="ECO:0000313" key="3">
    <source>
        <dbReference type="Proteomes" id="UP001054945"/>
    </source>
</evidence>
<evidence type="ECO:0000256" key="1">
    <source>
        <dbReference type="SAM" id="MobiDB-lite"/>
    </source>
</evidence>
<proteinExistence type="predicted"/>